<organism evidence="1 2">
    <name type="scientific">Dickeya aquatica</name>
    <dbReference type="NCBI Taxonomy" id="1401087"/>
    <lineage>
        <taxon>Bacteria</taxon>
        <taxon>Pseudomonadati</taxon>
        <taxon>Pseudomonadota</taxon>
        <taxon>Gammaproteobacteria</taxon>
        <taxon>Enterobacterales</taxon>
        <taxon>Pectobacteriaceae</taxon>
        <taxon>Dickeya</taxon>
    </lineage>
</organism>
<name>A0A375AAI5_9GAMM</name>
<evidence type="ECO:0000313" key="1">
    <source>
        <dbReference type="EMBL" id="SLM63122.1"/>
    </source>
</evidence>
<dbReference type="Proteomes" id="UP000294820">
    <property type="component" value="Chromosome 1"/>
</dbReference>
<keyword evidence="2" id="KW-1185">Reference proteome</keyword>
<proteinExistence type="predicted"/>
<protein>
    <submittedName>
        <fullName evidence="1">Uncharacterized protein</fullName>
    </submittedName>
</protein>
<dbReference type="KEGG" id="daq:DAQ1742_02216"/>
<accession>A0A375AAI5</accession>
<reference evidence="1 2" key="1">
    <citation type="submission" date="2016-09" db="EMBL/GenBank/DDBJ databases">
        <authorList>
            <person name="Reverchon S."/>
            <person name="Nasser W."/>
            <person name="Leonard S."/>
            <person name="Brochier C."/>
            <person name="Duprey A."/>
        </authorList>
    </citation>
    <scope>NUCLEOTIDE SEQUENCE [LARGE SCALE GENOMIC DNA]</scope>
    <source>
        <strain evidence="1 2">174/2</strain>
    </source>
</reference>
<sequence length="75" mass="8728">MPFNHKKIFFITTQPTDLDLSDTEKRAFYFLSLYRPDTGDIHGTAIKKASLCRLAFSNLTAITLKNRAFNQFRRN</sequence>
<gene>
    <name evidence="1" type="ORF">DAQ1742_02216</name>
</gene>
<dbReference type="AlphaFoldDB" id="A0A375AAI5"/>
<evidence type="ECO:0000313" key="2">
    <source>
        <dbReference type="Proteomes" id="UP000294820"/>
    </source>
</evidence>
<dbReference type="EMBL" id="LT615367">
    <property type="protein sequence ID" value="SLM63122.1"/>
    <property type="molecule type" value="Genomic_DNA"/>
</dbReference>